<name>A0A3A8EW21_9GAMM</name>
<dbReference type="InterPro" id="IPR021284">
    <property type="entry name" value="DUF2750"/>
</dbReference>
<dbReference type="Pfam" id="PF11042">
    <property type="entry name" value="DUF2750"/>
    <property type="match status" value="1"/>
</dbReference>
<sequence length="77" mass="9051">MLPLWPAEEYANLCRVNGWESFQPTWLGIEQFIDEYLPHFLEKNIKFCIFPTVDDAGVIPTVEEFVCHLNTELSLYE</sequence>
<proteinExistence type="predicted"/>
<protein>
    <submittedName>
        <fullName evidence="1">DUF2750 domain-containing protein</fullName>
    </submittedName>
</protein>
<dbReference type="AlphaFoldDB" id="A0A3A8EW21"/>
<gene>
    <name evidence="1" type="ORF">D7V32_05370</name>
</gene>
<organism evidence="1 2">
    <name type="scientific">Acinetobacter tianfuensis</name>
    <dbReference type="NCBI Taxonomy" id="2419603"/>
    <lineage>
        <taxon>Bacteria</taxon>
        <taxon>Pseudomonadati</taxon>
        <taxon>Pseudomonadota</taxon>
        <taxon>Gammaproteobacteria</taxon>
        <taxon>Moraxellales</taxon>
        <taxon>Moraxellaceae</taxon>
        <taxon>Acinetobacter</taxon>
    </lineage>
</organism>
<dbReference type="Proteomes" id="UP000282388">
    <property type="component" value="Unassembled WGS sequence"/>
</dbReference>
<dbReference type="OrthoDB" id="2936081at2"/>
<accession>A0A3A8EW21</accession>
<comment type="caution">
    <text evidence="1">The sequence shown here is derived from an EMBL/GenBank/DDBJ whole genome shotgun (WGS) entry which is preliminary data.</text>
</comment>
<evidence type="ECO:0000313" key="2">
    <source>
        <dbReference type="Proteomes" id="UP000282388"/>
    </source>
</evidence>
<dbReference type="EMBL" id="RAXV01000008">
    <property type="protein sequence ID" value="RKG32623.1"/>
    <property type="molecule type" value="Genomic_DNA"/>
</dbReference>
<keyword evidence="2" id="KW-1185">Reference proteome</keyword>
<reference evidence="1 2" key="1">
    <citation type="submission" date="2018-09" db="EMBL/GenBank/DDBJ databases">
        <title>The draft genome of Acinetobacter spp. strains.</title>
        <authorList>
            <person name="Qin J."/>
            <person name="Feng Y."/>
            <person name="Zong Z."/>
        </authorList>
    </citation>
    <scope>NUCLEOTIDE SEQUENCE [LARGE SCALE GENOMIC DNA]</scope>
    <source>
        <strain evidence="1 2">WCHAc060012</strain>
    </source>
</reference>
<evidence type="ECO:0000313" key="1">
    <source>
        <dbReference type="EMBL" id="RKG32623.1"/>
    </source>
</evidence>
<dbReference type="RefSeq" id="WP_120401884.1">
    <property type="nucleotide sequence ID" value="NZ_RAXV01000008.1"/>
</dbReference>